<dbReference type="Proteomes" id="UP001519289">
    <property type="component" value="Unassembled WGS sequence"/>
</dbReference>
<organism evidence="2 3">
    <name type="scientific">Symbiobacterium terraclitae</name>
    <dbReference type="NCBI Taxonomy" id="557451"/>
    <lineage>
        <taxon>Bacteria</taxon>
        <taxon>Bacillati</taxon>
        <taxon>Bacillota</taxon>
        <taxon>Clostridia</taxon>
        <taxon>Eubacteriales</taxon>
        <taxon>Symbiobacteriaceae</taxon>
        <taxon>Symbiobacterium</taxon>
    </lineage>
</organism>
<keyword evidence="3" id="KW-1185">Reference proteome</keyword>
<sequence length="232" mass="23806">MNDKIAILGAGPLASILARRIPRSVRKVIIGRPKAAAVALADEVGGIASDQASSVRGCRVIFLTVPAGEVAQALTEIQPHLSAGALVVNMSAELTVSDLAETAGVRIVAAKVIGHTDDMEQGSPGVVVLDQVGPDEAGLLEALLERVGPVVRGDERRVQAALEAIRDVMVGARDELRRRLSATGLPPAVVPVAIAAAAPGVLRAVAAEGETAGREGWRYAGADETAASRVSQ</sequence>
<dbReference type="Pfam" id="PF03807">
    <property type="entry name" value="F420_oxidored"/>
    <property type="match status" value="1"/>
</dbReference>
<dbReference type="SUPFAM" id="SSF51735">
    <property type="entry name" value="NAD(P)-binding Rossmann-fold domains"/>
    <property type="match status" value="1"/>
</dbReference>
<protein>
    <submittedName>
        <fullName evidence="2">Pyrroline-5-carboxylate reductase</fullName>
    </submittedName>
</protein>
<dbReference type="InterPro" id="IPR028939">
    <property type="entry name" value="P5C_Rdtase_cat_N"/>
</dbReference>
<dbReference type="Gene3D" id="3.40.50.720">
    <property type="entry name" value="NAD(P)-binding Rossmann-like Domain"/>
    <property type="match status" value="1"/>
</dbReference>
<proteinExistence type="predicted"/>
<feature type="domain" description="Pyrroline-5-carboxylate reductase catalytic N-terminal" evidence="1">
    <location>
        <begin position="4"/>
        <end position="92"/>
    </location>
</feature>
<name>A0ABS4JWH7_9FIRM</name>
<dbReference type="RefSeq" id="WP_209467440.1">
    <property type="nucleotide sequence ID" value="NZ_JAGGLG010000026.1"/>
</dbReference>
<reference evidence="2 3" key="1">
    <citation type="submission" date="2021-03" db="EMBL/GenBank/DDBJ databases">
        <title>Genomic Encyclopedia of Type Strains, Phase IV (KMG-IV): sequencing the most valuable type-strain genomes for metagenomic binning, comparative biology and taxonomic classification.</title>
        <authorList>
            <person name="Goeker M."/>
        </authorList>
    </citation>
    <scope>NUCLEOTIDE SEQUENCE [LARGE SCALE GENOMIC DNA]</scope>
    <source>
        <strain evidence="2 3">DSM 27138</strain>
    </source>
</reference>
<evidence type="ECO:0000259" key="1">
    <source>
        <dbReference type="Pfam" id="PF03807"/>
    </source>
</evidence>
<dbReference type="InterPro" id="IPR036291">
    <property type="entry name" value="NAD(P)-bd_dom_sf"/>
</dbReference>
<dbReference type="EMBL" id="JAGGLG010000026">
    <property type="protein sequence ID" value="MBP2019326.1"/>
    <property type="molecule type" value="Genomic_DNA"/>
</dbReference>
<evidence type="ECO:0000313" key="3">
    <source>
        <dbReference type="Proteomes" id="UP001519289"/>
    </source>
</evidence>
<evidence type="ECO:0000313" key="2">
    <source>
        <dbReference type="EMBL" id="MBP2019326.1"/>
    </source>
</evidence>
<comment type="caution">
    <text evidence="2">The sequence shown here is derived from an EMBL/GenBank/DDBJ whole genome shotgun (WGS) entry which is preliminary data.</text>
</comment>
<accession>A0ABS4JWH7</accession>
<gene>
    <name evidence="2" type="ORF">J2Z79_002753</name>
</gene>